<name>A0A8S5TLK7_9CAUD</name>
<reference evidence="2" key="1">
    <citation type="journal article" date="2021" name="Proc. Natl. Acad. Sci. U.S.A.">
        <title>A Catalog of Tens of Thousands of Viruses from Human Metagenomes Reveals Hidden Associations with Chronic Diseases.</title>
        <authorList>
            <person name="Tisza M.J."/>
            <person name="Buck C.B."/>
        </authorList>
    </citation>
    <scope>NUCLEOTIDE SEQUENCE</scope>
    <source>
        <strain evidence="2">CtGkF2</strain>
    </source>
</reference>
<feature type="region of interest" description="Disordered" evidence="1">
    <location>
        <begin position="41"/>
        <end position="64"/>
    </location>
</feature>
<protein>
    <submittedName>
        <fullName evidence="2">Uncharacterized protein</fullName>
    </submittedName>
</protein>
<proteinExistence type="predicted"/>
<accession>A0A8S5TLK7</accession>
<organism evidence="2">
    <name type="scientific">Siphoviridae sp. ctGkF2</name>
    <dbReference type="NCBI Taxonomy" id="2827823"/>
    <lineage>
        <taxon>Viruses</taxon>
        <taxon>Duplodnaviria</taxon>
        <taxon>Heunggongvirae</taxon>
        <taxon>Uroviricota</taxon>
        <taxon>Caudoviricetes</taxon>
    </lineage>
</organism>
<evidence type="ECO:0000313" key="2">
    <source>
        <dbReference type="EMBL" id="DAF64000.1"/>
    </source>
</evidence>
<dbReference type="EMBL" id="BK032847">
    <property type="protein sequence ID" value="DAF64000.1"/>
    <property type="molecule type" value="Genomic_DNA"/>
</dbReference>
<evidence type="ECO:0000256" key="1">
    <source>
        <dbReference type="SAM" id="MobiDB-lite"/>
    </source>
</evidence>
<sequence>MRTNFRTGVGLFWKVKRYGTNNVGSVGAIVSAGRTSFSGTMRHRCSTVSHHPRSKADHKNRRKT</sequence>